<evidence type="ECO:0000256" key="1">
    <source>
        <dbReference type="ARBA" id="ARBA00023239"/>
    </source>
</evidence>
<comment type="similarity">
    <text evidence="2">Belongs to the class-II fumarase/aspartase family.</text>
</comment>
<dbReference type="PRINTS" id="PR00149">
    <property type="entry name" value="FUMRATELYASE"/>
</dbReference>
<comment type="caution">
    <text evidence="4">The sequence shown here is derived from an EMBL/GenBank/DDBJ whole genome shotgun (WGS) entry which is preliminary data.</text>
</comment>
<dbReference type="PROSITE" id="PS00163">
    <property type="entry name" value="FUMARATE_LYASES"/>
    <property type="match status" value="1"/>
</dbReference>
<evidence type="ECO:0000256" key="2">
    <source>
        <dbReference type="ARBA" id="ARBA00034772"/>
    </source>
</evidence>
<keyword evidence="5" id="KW-1185">Reference proteome</keyword>
<name>A0A1B9N9N8_9MICO</name>
<dbReference type="Gene3D" id="1.10.275.10">
    <property type="entry name" value="Fumarase/aspartase (N-terminal domain)"/>
    <property type="match status" value="1"/>
</dbReference>
<dbReference type="InterPro" id="IPR024083">
    <property type="entry name" value="Fumarase/histidase_N"/>
</dbReference>
<dbReference type="SUPFAM" id="SSF48557">
    <property type="entry name" value="L-aspartase-like"/>
    <property type="match status" value="1"/>
</dbReference>
<dbReference type="EMBL" id="LXMD01000025">
    <property type="protein sequence ID" value="OCG73290.1"/>
    <property type="molecule type" value="Genomic_DNA"/>
</dbReference>
<dbReference type="STRING" id="904291.A7J15_08305"/>
<sequence length="455" mass="46456">MTEPGFSAEDPGSAVPFDVGLLNPVAAGRDGAVSDAAYLRALVEAEVALVKAYAAIGAASAEAGEQAEALFNVPIGIETLAVEAVTGGNPVIPLVAALRAGAPDAVKPWVHRGATSQDIVDTALMLLARDACLEISADLIHVSLALQAFARAHRDLVAAGRTLTQHAVPTTIGLRAATWERGVARAADRVRSASATVFAQLGGAGGTMAAAVEAVGPERAQALRAAFAEQLQLGNLDIPWHTERWPVTEIGEAVAQAIAALGRFATDVATASRTEIAELSEPSGGGSSAMPQKQNPARSVLIRSAAMRAPQLAATLQLAAGLFADERADGAWHAEWPTLRELLRLGLGAASHAAELAEGLRVDAEAVARNLGATGGLIVSERLSAVLGKDVAARIVRAVAEGGDLRALVAEAGGDPDDLLDPAHYTGLAAPFVESLPPPPAADWVIAFDGPAGAD</sequence>
<feature type="domain" description="Fumarate lyase N-terminal" evidence="3">
    <location>
        <begin position="36"/>
        <end position="308"/>
    </location>
</feature>
<dbReference type="Proteomes" id="UP000093355">
    <property type="component" value="Unassembled WGS sequence"/>
</dbReference>
<evidence type="ECO:0000313" key="5">
    <source>
        <dbReference type="Proteomes" id="UP000093355"/>
    </source>
</evidence>
<dbReference type="GO" id="GO:0016829">
    <property type="term" value="F:lyase activity"/>
    <property type="evidence" value="ECO:0007669"/>
    <property type="project" value="UniProtKB-KW"/>
</dbReference>
<dbReference type="Gene3D" id="1.20.200.10">
    <property type="entry name" value="Fumarase/aspartase (Central domain)"/>
    <property type="match status" value="1"/>
</dbReference>
<evidence type="ECO:0000259" key="3">
    <source>
        <dbReference type="Pfam" id="PF00206"/>
    </source>
</evidence>
<reference evidence="4 5" key="1">
    <citation type="submission" date="2016-05" db="EMBL/GenBank/DDBJ databases">
        <authorList>
            <person name="Lavstsen T."/>
            <person name="Jespersen J.S."/>
        </authorList>
    </citation>
    <scope>NUCLEOTIDE SEQUENCE [LARGE SCALE GENOMIC DNA]</scope>
    <source>
        <strain evidence="4 5">YLB-01</strain>
    </source>
</reference>
<proteinExistence type="inferred from homology"/>
<keyword evidence="1 4" id="KW-0456">Lyase</keyword>
<dbReference type="AlphaFoldDB" id="A0A1B9N9N8"/>
<gene>
    <name evidence="4" type="ORF">A7J15_08305</name>
</gene>
<protein>
    <submittedName>
        <fullName evidence="4">Adenylosuccinate lyase</fullName>
    </submittedName>
</protein>
<dbReference type="InterPro" id="IPR000362">
    <property type="entry name" value="Fumarate_lyase_fam"/>
</dbReference>
<dbReference type="InterPro" id="IPR008948">
    <property type="entry name" value="L-Aspartase-like"/>
</dbReference>
<dbReference type="InterPro" id="IPR020557">
    <property type="entry name" value="Fumarate_lyase_CS"/>
</dbReference>
<dbReference type="PRINTS" id="PR00145">
    <property type="entry name" value="ARGSUCLYASE"/>
</dbReference>
<dbReference type="InterPro" id="IPR022761">
    <property type="entry name" value="Fumarate_lyase_N"/>
</dbReference>
<dbReference type="PANTHER" id="PTHR43172">
    <property type="entry name" value="ADENYLOSUCCINATE LYASE"/>
    <property type="match status" value="1"/>
</dbReference>
<organism evidence="4 5">
    <name type="scientific">Microbacterium sediminis</name>
    <dbReference type="NCBI Taxonomy" id="904291"/>
    <lineage>
        <taxon>Bacteria</taxon>
        <taxon>Bacillati</taxon>
        <taxon>Actinomycetota</taxon>
        <taxon>Actinomycetes</taxon>
        <taxon>Micrococcales</taxon>
        <taxon>Microbacteriaceae</taxon>
        <taxon>Microbacterium</taxon>
    </lineage>
</organism>
<dbReference type="PANTHER" id="PTHR43172:SF2">
    <property type="entry name" value="ADENYLOSUCCINATE LYASE C-TERMINAL DOMAIN-CONTAINING PROTEIN"/>
    <property type="match status" value="1"/>
</dbReference>
<dbReference type="Pfam" id="PF00206">
    <property type="entry name" value="Lyase_1"/>
    <property type="match status" value="1"/>
</dbReference>
<dbReference type="RefSeq" id="WP_067026873.1">
    <property type="nucleotide sequence ID" value="NZ_CP038256.1"/>
</dbReference>
<accession>A0A1B9N9N8</accession>
<evidence type="ECO:0000313" key="4">
    <source>
        <dbReference type="EMBL" id="OCG73290.1"/>
    </source>
</evidence>